<accession>A0A848MKW0</accession>
<sequence length="1652" mass="181588">MAPKQFTLLLSIARKVKDAAGKHGALAAISHELPSWPKEKSAIAALRWMLAAMQSPALRERLETSDGQRLKNALKLDDQEAALMQQGLLKHTRQLASFPFKGSLAEQFRALTQMPELANLFGQMDVSVNDKIPHLGPLLKDGLQLSDLQGVAAASGTWQITRELARLADSKKVGYAAAEALLGGSLAALKKFGGAIYDIAQAFSLPAKKAYGFYKSEYAPGSTTSINTFYRGLIHYISDDYKTNPSDYTLETLNTLSAMLSGTLKCTNGLRALMGKNTAELLEEYTHSDPAKFSRLEHTLIHAVLDTRLAFEIRDALQKEDYVQAKKLLIPLRRVLESCAGDHLFLRRMACLVESLPALCDIHQELKDIKTPCSELLGKLKLRKKVLAATPERLHTLPSLKLLQQELTLLQQKTGIQPTATERLQADLEVMRAAIARLGQGELRHQLERELATLEPGLATLKAAVERQDGDVAELLQAQQHLHKTTRSTLMKEEVLANKLELAQLENMEKMLNEVPEKLSLPSLSSFTSLSSLPTLAMDFMALLLSSKKPGLQAAQAQLETLVTNSASDFITDGVHWMTDKTKQLFTKEVELTPEEKAQGWFVVERDFSTGQLLAGGAAGAASGALLSSVFLLLSAQGIPGMQRGDDSNRSVTMRRTATDINEETGPQTVLLTPSHADIYKTTTEPVADAGVAWKKWLLMALPVAAGAATGAAIAAAVKPAIREKRDENGQPNCMAALSGPGQLHLVTGEDGVSKGIIQQDDGQSSRVRRGPYISAIIEEIVEAENTHFEEEANRIKAEQERIETTRNNWTEAQISNRLNQEIKQLKTATLIMSGSIFDPLAYIDQYIFDSINDYPAEGVTLTPDTVITMNRNNGGSFHSANEYVILRDIVTGKFDYRGNNYIPQFPVGTPQGLINKLMPNATAATTGSFFVTGVMDKFNEDIAKLENSPYFMKGAEDFCHLSFKSMAKGLLQQADILPQLKVVLESHVSGETNALQLNFRGEPLAGVTALRYGDDILAWNIYGEYKQFKDSELFNGDKTIQQWIIKHLNLQSQSLYNESDEIRNNAFKSFIALTKSLGPMTKTKFYASALELQSTTNLGKQTITNIINNMKINMDKLVKTQAETTFDNLLTLMGNAATVGLVFVPAYPIVAMVAKMLLSAGITWTKGLLLANNADSHEESQKILSGAMKDILQGVILDGIPIGLKAASKFLSKAKPFLRKAEDVSANIIDKSSMYSTMETKSNTNGKNNKASDNKSPIPFIRFNFEGNYAEMYDPATKKYKSLVETNDNIYPASTTKAGPAAVESPHMQALNKLFALVNDKLTNSTHAPSAKIAVISLLREAGLIDILTASRLSKEKTYQSFLEPAARIDSLDKIKQIPSGAPLAFVSEHNNSMQHIMLHLEKGEAVGTNNFILGDATGWKKFNLSELNWFVDPVKGLVVQDENDNKYLLYYQNTATSAENPQVQSAPQSVAQSPVVTSSEPAKRVNGVSYYIIKPGEPVEDSNGEADFTVTAEIVGKMKKSTFNFTVNKETNLNDFYFKEIYLGALPLLGKGGEIEAHVPASLLPKEHLPENVSDNDIIIFNFKRSPEQLANKVYICKEGDTGLSALEENQRRFPDKNIDMGDFYMKNKAVFAGKHLHTPLPAGTKIYFV</sequence>
<comment type="caution">
    <text evidence="2">The sequence shown here is derived from an EMBL/GenBank/DDBJ whole genome shotgun (WGS) entry which is preliminary data.</text>
</comment>
<proteinExistence type="predicted"/>
<keyword evidence="1" id="KW-0175">Coiled coil</keyword>
<reference evidence="2 3" key="2">
    <citation type="submission" date="2020-06" db="EMBL/GenBank/DDBJ databases">
        <title>Polyphasic characterization of a Rahnella strain isolated from tree sap.</title>
        <authorList>
            <person name="Kim I.S."/>
        </authorList>
    </citation>
    <scope>NUCLEOTIDE SEQUENCE [LARGE SCALE GENOMIC DNA]</scope>
    <source>
        <strain evidence="2 3">SAP-1</strain>
    </source>
</reference>
<protein>
    <submittedName>
        <fullName evidence="2">Uncharacterized protein</fullName>
    </submittedName>
</protein>
<dbReference type="EMBL" id="JAADJU010000006">
    <property type="protein sequence ID" value="NMP27731.1"/>
    <property type="molecule type" value="Genomic_DNA"/>
</dbReference>
<name>A0A848MKW0_9GAMM</name>
<evidence type="ECO:0000313" key="2">
    <source>
        <dbReference type="EMBL" id="NMP27731.1"/>
    </source>
</evidence>
<reference evidence="2 3" key="1">
    <citation type="submission" date="2020-01" db="EMBL/GenBank/DDBJ databases">
        <authorList>
            <person name="Lee S.D."/>
        </authorList>
    </citation>
    <scope>NUCLEOTIDE SEQUENCE [LARGE SCALE GENOMIC DNA]</scope>
    <source>
        <strain evidence="2 3">SAP-1</strain>
    </source>
</reference>
<organism evidence="2 3">
    <name type="scientific">Rouxiella aceris</name>
    <dbReference type="NCBI Taxonomy" id="2703884"/>
    <lineage>
        <taxon>Bacteria</taxon>
        <taxon>Pseudomonadati</taxon>
        <taxon>Pseudomonadota</taxon>
        <taxon>Gammaproteobacteria</taxon>
        <taxon>Enterobacterales</taxon>
        <taxon>Yersiniaceae</taxon>
        <taxon>Rouxiella</taxon>
    </lineage>
</organism>
<evidence type="ECO:0000256" key="1">
    <source>
        <dbReference type="SAM" id="Coils"/>
    </source>
</evidence>
<dbReference type="RefSeq" id="WP_169403440.1">
    <property type="nucleotide sequence ID" value="NZ_JAADJU010000006.1"/>
</dbReference>
<keyword evidence="3" id="KW-1185">Reference proteome</keyword>
<evidence type="ECO:0000313" key="3">
    <source>
        <dbReference type="Proteomes" id="UP000585363"/>
    </source>
</evidence>
<feature type="coiled-coil region" evidence="1">
    <location>
        <begin position="779"/>
        <end position="809"/>
    </location>
</feature>
<dbReference type="Proteomes" id="UP000585363">
    <property type="component" value="Unassembled WGS sequence"/>
</dbReference>
<gene>
    <name evidence="2" type="ORF">GW590_12775</name>
</gene>